<dbReference type="InterPro" id="IPR006724">
    <property type="entry name" value="Phage_TTP"/>
</dbReference>
<dbReference type="NCBIfam" id="TIGR01603">
    <property type="entry name" value="maj_tail_phi13"/>
    <property type="match status" value="1"/>
</dbReference>
<reference evidence="1 2" key="1">
    <citation type="submission" date="2009-04" db="EMBL/GenBank/DDBJ databases">
        <authorList>
            <person name="Qin X."/>
            <person name="Bachman B."/>
            <person name="Battles P."/>
            <person name="Bell A."/>
            <person name="Bess C."/>
            <person name="Bickham C."/>
            <person name="Chaboub L."/>
            <person name="Chen D."/>
            <person name="Coyle M."/>
            <person name="Deiros D.R."/>
            <person name="Dinh H."/>
            <person name="Forbes L."/>
            <person name="Fowler G."/>
            <person name="Francisco L."/>
            <person name="Fu Q."/>
            <person name="Gubbala S."/>
            <person name="Hale W."/>
            <person name="Han Y."/>
            <person name="Hemphill L."/>
            <person name="Highlander S.K."/>
            <person name="Hirani K."/>
            <person name="Hogues M."/>
            <person name="Jackson L."/>
            <person name="Jakkamsetti A."/>
            <person name="Javaid M."/>
            <person name="Jiang H."/>
            <person name="Korchina V."/>
            <person name="Kovar C."/>
            <person name="Lara F."/>
            <person name="Lee S."/>
            <person name="Mata R."/>
            <person name="Mathew T."/>
            <person name="Moen C."/>
            <person name="Morales K."/>
            <person name="Munidasa M."/>
            <person name="Nazareth L."/>
            <person name="Ngo R."/>
            <person name="Nguyen L."/>
            <person name="Okwuonu G."/>
            <person name="Ongeri F."/>
            <person name="Patil S."/>
            <person name="Petrosino J."/>
            <person name="Pham C."/>
            <person name="Pham P."/>
            <person name="Pu L.-L."/>
            <person name="Puazo M."/>
            <person name="Raj R."/>
            <person name="Reid J."/>
            <person name="Rouhana J."/>
            <person name="Saada N."/>
            <person name="Shang Y."/>
            <person name="Simmons D."/>
            <person name="Thornton R."/>
            <person name="Warren J."/>
            <person name="Weissenberger G."/>
            <person name="Zhang J."/>
            <person name="Zhang L."/>
            <person name="Zhou C."/>
            <person name="Zhu D."/>
            <person name="Muzny D."/>
            <person name="Worley K."/>
            <person name="Gibbs R."/>
        </authorList>
    </citation>
    <scope>NUCLEOTIDE SEQUENCE [LARGE SCALE GENOMIC DNA]</scope>
    <source>
        <strain evidence="1 2">ATCC 33313</strain>
    </source>
</reference>
<protein>
    <submittedName>
        <fullName evidence="1">Phage major tail protein, phi13 family</fullName>
    </submittedName>
</protein>
<evidence type="ECO:0000313" key="2">
    <source>
        <dbReference type="Proteomes" id="UP000004528"/>
    </source>
</evidence>
<organism evidence="1 2">
    <name type="scientific">Weissella paramesenteroides ATCC 33313</name>
    <dbReference type="NCBI Taxonomy" id="585506"/>
    <lineage>
        <taxon>Bacteria</taxon>
        <taxon>Bacillati</taxon>
        <taxon>Bacillota</taxon>
        <taxon>Bacilli</taxon>
        <taxon>Lactobacillales</taxon>
        <taxon>Lactobacillaceae</taxon>
        <taxon>Weissella</taxon>
    </lineage>
</organism>
<sequence>MTLLQGLSEVKIGIHKSSTDPTIAAADIYTLDNSNGGPTGFNLQNLSKSPTTLYAGDGAFLTLSAGTGDVQATFNALDIPGDLTARLLGYQQDEASGAWLHGKDSNPAYATIMAVSHDKDNNEALMALFRGTFTRGDVNPQTNNASVQNTTDSLVFHAVSNKQGFTYAEGVVGENEVTRAKFEALAFGTASNA</sequence>
<evidence type="ECO:0000313" key="1">
    <source>
        <dbReference type="EMBL" id="EER75656.1"/>
    </source>
</evidence>
<accession>C5R872</accession>
<keyword evidence="2" id="KW-1185">Reference proteome</keyword>
<dbReference type="OrthoDB" id="2408663at2"/>
<dbReference type="HOGENOM" id="CLU_1408243_0_0_9"/>
<dbReference type="Pfam" id="PF04630">
    <property type="entry name" value="Phage_TTP_1"/>
    <property type="match status" value="1"/>
</dbReference>
<gene>
    <name evidence="1" type="ORF">HMPREF0877_0167</name>
</gene>
<dbReference type="InterPro" id="IPR006490">
    <property type="entry name" value="Maj_tail_phi13"/>
</dbReference>
<dbReference type="Proteomes" id="UP000004528">
    <property type="component" value="Unassembled WGS sequence"/>
</dbReference>
<dbReference type="STRING" id="585506.HMPREF0877_0167"/>
<dbReference type="RefSeq" id="WP_002829092.1">
    <property type="nucleotide sequence ID" value="NZ_GG697136.1"/>
</dbReference>
<dbReference type="EMBL" id="ACKU01000004">
    <property type="protein sequence ID" value="EER75656.1"/>
    <property type="molecule type" value="Genomic_DNA"/>
</dbReference>
<proteinExistence type="predicted"/>
<dbReference type="AlphaFoldDB" id="C5R872"/>
<comment type="caution">
    <text evidence="1">The sequence shown here is derived from an EMBL/GenBank/DDBJ whole genome shotgun (WGS) entry which is preliminary data.</text>
</comment>
<name>C5R872_WEIPA</name>